<keyword evidence="3" id="KW-0902">Two-component regulatory system</keyword>
<keyword evidence="2" id="KW-0418">Kinase</keyword>
<reference evidence="6 7" key="1">
    <citation type="journal article" date="2019" name="Int. J. Syst. Evol. Microbiol.">
        <title>The Global Catalogue of Microorganisms (GCM) 10K type strain sequencing project: providing services to taxonomists for standard genome sequencing and annotation.</title>
        <authorList>
            <consortium name="The Broad Institute Genomics Platform"/>
            <consortium name="The Broad Institute Genome Sequencing Center for Infectious Disease"/>
            <person name="Wu L."/>
            <person name="Ma J."/>
        </authorList>
    </citation>
    <scope>NUCLEOTIDE SEQUENCE [LARGE SCALE GENOMIC DNA]</scope>
    <source>
        <strain evidence="6 7">JCM 16013</strain>
    </source>
</reference>
<feature type="transmembrane region" description="Helical" evidence="4">
    <location>
        <begin position="142"/>
        <end position="163"/>
    </location>
</feature>
<dbReference type="InterPro" id="IPR036890">
    <property type="entry name" value="HATPase_C_sf"/>
</dbReference>
<evidence type="ECO:0000256" key="3">
    <source>
        <dbReference type="ARBA" id="ARBA00023012"/>
    </source>
</evidence>
<dbReference type="CDD" id="cd16917">
    <property type="entry name" value="HATPase_UhpB-NarQ-NarX-like"/>
    <property type="match status" value="1"/>
</dbReference>
<dbReference type="SUPFAM" id="SSF55874">
    <property type="entry name" value="ATPase domain of HSP90 chaperone/DNA topoisomerase II/histidine kinase"/>
    <property type="match status" value="1"/>
</dbReference>
<proteinExistence type="predicted"/>
<feature type="transmembrane region" description="Helical" evidence="4">
    <location>
        <begin position="12"/>
        <end position="34"/>
    </location>
</feature>
<keyword evidence="7" id="KW-1185">Reference proteome</keyword>
<dbReference type="InterPro" id="IPR050482">
    <property type="entry name" value="Sensor_HK_TwoCompSys"/>
</dbReference>
<keyword evidence="4" id="KW-1133">Transmembrane helix</keyword>
<evidence type="ECO:0000259" key="5">
    <source>
        <dbReference type="Pfam" id="PF07730"/>
    </source>
</evidence>
<evidence type="ECO:0000313" key="7">
    <source>
        <dbReference type="Proteomes" id="UP001499854"/>
    </source>
</evidence>
<dbReference type="EMBL" id="BAAAQM010000010">
    <property type="protein sequence ID" value="GAA1965302.1"/>
    <property type="molecule type" value="Genomic_DNA"/>
</dbReference>
<dbReference type="RefSeq" id="WP_344656997.1">
    <property type="nucleotide sequence ID" value="NZ_BAAAQM010000010.1"/>
</dbReference>
<dbReference type="Gene3D" id="3.30.565.10">
    <property type="entry name" value="Histidine kinase-like ATPase, C-terminal domain"/>
    <property type="match status" value="1"/>
</dbReference>
<keyword evidence="4" id="KW-0812">Transmembrane</keyword>
<dbReference type="Proteomes" id="UP001499854">
    <property type="component" value="Unassembled WGS sequence"/>
</dbReference>
<protein>
    <recommendedName>
        <fullName evidence="5">Signal transduction histidine kinase subgroup 3 dimerisation and phosphoacceptor domain-containing protein</fullName>
    </recommendedName>
</protein>
<evidence type="ECO:0000256" key="4">
    <source>
        <dbReference type="SAM" id="Phobius"/>
    </source>
</evidence>
<dbReference type="Pfam" id="PF07730">
    <property type="entry name" value="HisKA_3"/>
    <property type="match status" value="1"/>
</dbReference>
<sequence>MAEPVRDDTGDLRLGAVRATMWLTLASAMMHWISTAWVRHFTWPVMIAEMLPVLPLVLLLADPARRPRPFGLAALLLAWMFPFALFGTDWDWAPWPLAVAALCVFRGRTAWSLFGLVIGGTAAVIVTFDVPFTRFPDPLSNAIWAVFMPASIGIAVFGTHSMATMATRLHTTRGELALLKAREERLRADSELRRSVGDGLRGLEVELAAAVLGADPREQAGHLEAAAATGRRISAEIRGTAGAYRVRPAAPPAVESPAVARYALAGLFLSMVPPTLNNVHVEHLHPWLLIPTALVTCAVGSVLLLTPPSRRRTLRLGLLVLPPSAIAFRSAATAPLLVLLPFYIGVLLDQVRARYRIPIVTTAYGLFVVLWYTAPWPALLHRSIPSLIEDVTLGFMVIWATYSLARLSELFRLLHQARADLVAATVLAERTRIARDLHDVLSFTVSAIVLKAELCARLLSVDPAAAKQQLAELPPLAATALGELEALVKHEVPLRFTEELANARTVLRNAGVDVKTVIESPHCAAGLDSALAAVLREAVTNVIKHSHARTCSITLLDTPGTVHLRVVNDGVAEDMASGPTAASDPSAAPGSGLLGMAERADGRLIARRLAGGRFELAAEFTKTSGACTAKVCARTAA</sequence>
<keyword evidence="1" id="KW-0808">Transferase</keyword>
<feature type="transmembrane region" description="Helical" evidence="4">
    <location>
        <begin position="326"/>
        <end position="348"/>
    </location>
</feature>
<feature type="transmembrane region" description="Helical" evidence="4">
    <location>
        <begin position="355"/>
        <end position="374"/>
    </location>
</feature>
<feature type="transmembrane region" description="Helical" evidence="4">
    <location>
        <begin position="40"/>
        <end position="60"/>
    </location>
</feature>
<organism evidence="6 7">
    <name type="scientific">Catenulispora subtropica</name>
    <dbReference type="NCBI Taxonomy" id="450798"/>
    <lineage>
        <taxon>Bacteria</taxon>
        <taxon>Bacillati</taxon>
        <taxon>Actinomycetota</taxon>
        <taxon>Actinomycetes</taxon>
        <taxon>Catenulisporales</taxon>
        <taxon>Catenulisporaceae</taxon>
        <taxon>Catenulispora</taxon>
    </lineage>
</organism>
<dbReference type="Gene3D" id="1.20.5.1930">
    <property type="match status" value="1"/>
</dbReference>
<evidence type="ECO:0000256" key="1">
    <source>
        <dbReference type="ARBA" id="ARBA00022679"/>
    </source>
</evidence>
<accession>A0ABN2R9A7</accession>
<dbReference type="PANTHER" id="PTHR24421">
    <property type="entry name" value="NITRATE/NITRITE SENSOR PROTEIN NARX-RELATED"/>
    <property type="match status" value="1"/>
</dbReference>
<feature type="transmembrane region" description="Helical" evidence="4">
    <location>
        <begin position="72"/>
        <end position="90"/>
    </location>
</feature>
<evidence type="ECO:0000313" key="6">
    <source>
        <dbReference type="EMBL" id="GAA1965302.1"/>
    </source>
</evidence>
<comment type="caution">
    <text evidence="6">The sequence shown here is derived from an EMBL/GenBank/DDBJ whole genome shotgun (WGS) entry which is preliminary data.</text>
</comment>
<gene>
    <name evidence="6" type="ORF">GCM10009838_23550</name>
</gene>
<name>A0ABN2R9A7_9ACTN</name>
<feature type="transmembrane region" description="Helical" evidence="4">
    <location>
        <begin position="110"/>
        <end position="130"/>
    </location>
</feature>
<dbReference type="InterPro" id="IPR011712">
    <property type="entry name" value="Sig_transdc_His_kin_sub3_dim/P"/>
</dbReference>
<feature type="transmembrane region" description="Helical" evidence="4">
    <location>
        <begin position="288"/>
        <end position="306"/>
    </location>
</feature>
<keyword evidence="4" id="KW-0472">Membrane</keyword>
<evidence type="ECO:0000256" key="2">
    <source>
        <dbReference type="ARBA" id="ARBA00022777"/>
    </source>
</evidence>
<feature type="domain" description="Signal transduction histidine kinase subgroup 3 dimerisation and phosphoacceptor" evidence="5">
    <location>
        <begin position="429"/>
        <end position="490"/>
    </location>
</feature>
<dbReference type="PANTHER" id="PTHR24421:SF63">
    <property type="entry name" value="SENSOR HISTIDINE KINASE DESK"/>
    <property type="match status" value="1"/>
</dbReference>